<evidence type="ECO:0000313" key="3">
    <source>
        <dbReference type="Proteomes" id="UP001176960"/>
    </source>
</evidence>
<accession>A0AA35V8V5</accession>
<evidence type="ECO:0000313" key="2">
    <source>
        <dbReference type="EMBL" id="CAI9119927.1"/>
    </source>
</evidence>
<name>A0AA35V8V5_9PROT</name>
<dbReference type="RefSeq" id="WP_289840835.1">
    <property type="nucleotide sequence ID" value="NZ_CATKSH010000003.1"/>
</dbReference>
<reference evidence="2" key="1">
    <citation type="submission" date="2023-03" db="EMBL/GenBank/DDBJ databases">
        <authorList>
            <person name="Cleenwerck I."/>
        </authorList>
    </citation>
    <scope>NUCLEOTIDE SEQUENCE</scope>
    <source>
        <strain evidence="2">LMG 32879</strain>
    </source>
</reference>
<keyword evidence="3" id="KW-1185">Reference proteome</keyword>
<dbReference type="Pfam" id="PF11233">
    <property type="entry name" value="DUF3035"/>
    <property type="match status" value="1"/>
</dbReference>
<comment type="caution">
    <text evidence="2">The sequence shown here is derived from an EMBL/GenBank/DDBJ whole genome shotgun (WGS) entry which is preliminary data.</text>
</comment>
<dbReference type="InterPro" id="IPR021395">
    <property type="entry name" value="DUF3035"/>
</dbReference>
<dbReference type="EMBL" id="CATKSH010000003">
    <property type="protein sequence ID" value="CAI9119927.1"/>
    <property type="molecule type" value="Genomic_DNA"/>
</dbReference>
<evidence type="ECO:0000256" key="1">
    <source>
        <dbReference type="SAM" id="MobiDB-lite"/>
    </source>
</evidence>
<protein>
    <submittedName>
        <fullName evidence="2">DUF3035 domain-containing protein</fullName>
    </submittedName>
</protein>
<gene>
    <name evidence="2" type="ORF">LMG32879_000753</name>
</gene>
<organism evidence="2 3">
    <name type="scientific">Brytella acorum</name>
    <dbReference type="NCBI Taxonomy" id="2959299"/>
    <lineage>
        <taxon>Bacteria</taxon>
        <taxon>Pseudomonadati</taxon>
        <taxon>Pseudomonadota</taxon>
        <taxon>Alphaproteobacteria</taxon>
        <taxon>Acetobacterales</taxon>
        <taxon>Acetobacteraceae</taxon>
        <taxon>Brytella</taxon>
    </lineage>
</organism>
<feature type="region of interest" description="Disordered" evidence="1">
    <location>
        <begin position="157"/>
        <end position="183"/>
    </location>
</feature>
<proteinExistence type="predicted"/>
<feature type="region of interest" description="Disordered" evidence="1">
    <location>
        <begin position="50"/>
        <end position="77"/>
    </location>
</feature>
<dbReference type="Proteomes" id="UP001176960">
    <property type="component" value="Unassembled WGS sequence"/>
</dbReference>
<dbReference type="AlphaFoldDB" id="A0AA35V8V5"/>
<sequence>MAQHLSSFARLTRRALPMLGGLLLLSGCSGSDIVRAFSLERETPDEYTVTTHAPLSMPPSEKLNLPGSGNGSTADDSPRMQALETLSPNAALHPVDGGPSSGQTALVDEVGKAANGPRNAELGSAGAGLVDSIMFWHGGSAGTVVDGAAENRRLQRDSALGRKPAADATPTTKSSDSGFLGIF</sequence>